<dbReference type="EMBL" id="LGUS01000166">
    <property type="protein sequence ID" value="KOG34210.1"/>
    <property type="molecule type" value="Genomic_DNA"/>
</dbReference>
<name>A0A0L8L7W5_9ACTN</name>
<evidence type="ECO:0000313" key="2">
    <source>
        <dbReference type="Proteomes" id="UP000037251"/>
    </source>
</evidence>
<feature type="non-terminal residue" evidence="1">
    <location>
        <position position="72"/>
    </location>
</feature>
<proteinExistence type="predicted"/>
<organism evidence="1 2">
    <name type="scientific">Streptomyces resistomycificus</name>
    <dbReference type="NCBI Taxonomy" id="67356"/>
    <lineage>
        <taxon>Bacteria</taxon>
        <taxon>Bacillati</taxon>
        <taxon>Actinomycetota</taxon>
        <taxon>Actinomycetes</taxon>
        <taxon>Kitasatosporales</taxon>
        <taxon>Streptomycetaceae</taxon>
        <taxon>Streptomyces</taxon>
        <taxon>Streptomyces aurantiacus group</taxon>
    </lineage>
</organism>
<dbReference type="AlphaFoldDB" id="A0A0L8L7W5"/>
<sequence length="72" mass="7256">MISVVHRPEPTQSAPAIRVFALVTLTWMLVGAPAGVAEADACAYASTGPDGTQAVAVAGSLTWPTPPPCSPP</sequence>
<gene>
    <name evidence="1" type="ORF">ADK37_19755</name>
</gene>
<evidence type="ECO:0000313" key="1">
    <source>
        <dbReference type="EMBL" id="KOG34210.1"/>
    </source>
</evidence>
<comment type="caution">
    <text evidence="1">The sequence shown here is derived from an EMBL/GenBank/DDBJ whole genome shotgun (WGS) entry which is preliminary data.</text>
</comment>
<accession>A0A0L8L7W5</accession>
<dbReference type="Proteomes" id="UP000037251">
    <property type="component" value="Unassembled WGS sequence"/>
</dbReference>
<protein>
    <submittedName>
        <fullName evidence="1">Proline-rich protein</fullName>
    </submittedName>
</protein>
<reference evidence="2" key="1">
    <citation type="submission" date="2015-07" db="EMBL/GenBank/DDBJ databases">
        <authorList>
            <person name="Ju K.-S."/>
            <person name="Doroghazi J.R."/>
            <person name="Metcalf W.W."/>
        </authorList>
    </citation>
    <scope>NUCLEOTIDE SEQUENCE [LARGE SCALE GENOMIC DNA]</scope>
    <source>
        <strain evidence="2">NRRL 2290</strain>
    </source>
</reference>
<keyword evidence="2" id="KW-1185">Reference proteome</keyword>